<comment type="caution">
    <text evidence="1">The sequence shown here is derived from an EMBL/GenBank/DDBJ whole genome shotgun (WGS) entry which is preliminary data.</text>
</comment>
<gene>
    <name evidence="1" type="ORF">A4A49_59998</name>
</gene>
<feature type="non-terminal residue" evidence="1">
    <location>
        <position position="1"/>
    </location>
</feature>
<organism evidence="1 2">
    <name type="scientific">Nicotiana attenuata</name>
    <name type="common">Coyote tobacco</name>
    <dbReference type="NCBI Taxonomy" id="49451"/>
    <lineage>
        <taxon>Eukaryota</taxon>
        <taxon>Viridiplantae</taxon>
        <taxon>Streptophyta</taxon>
        <taxon>Embryophyta</taxon>
        <taxon>Tracheophyta</taxon>
        <taxon>Spermatophyta</taxon>
        <taxon>Magnoliopsida</taxon>
        <taxon>eudicotyledons</taxon>
        <taxon>Gunneridae</taxon>
        <taxon>Pentapetalae</taxon>
        <taxon>asterids</taxon>
        <taxon>lamiids</taxon>
        <taxon>Solanales</taxon>
        <taxon>Solanaceae</taxon>
        <taxon>Nicotianoideae</taxon>
        <taxon>Nicotianeae</taxon>
        <taxon>Nicotiana</taxon>
    </lineage>
</organism>
<proteinExistence type="predicted"/>
<sequence>VFSRRQETNDIYLAIVPLTSDLSPPDPTKNLDLPISLRKGTRTCKSTYLIANLLSYDYLSSTSRSMSACLDSITVPKIMKNALNHPKWYDAILGKIHALEDNHTWGFDGFTQQKKLVGCKSMFTTKVNPYGSMARHKAK</sequence>
<dbReference type="Proteomes" id="UP000187609">
    <property type="component" value="Unassembled WGS sequence"/>
</dbReference>
<accession>A0A1J6I731</accession>
<feature type="non-terminal residue" evidence="1">
    <location>
        <position position="139"/>
    </location>
</feature>
<protein>
    <recommendedName>
        <fullName evidence="3">Mitochondrial protein</fullName>
    </recommendedName>
</protein>
<dbReference type="AlphaFoldDB" id="A0A1J6I731"/>
<evidence type="ECO:0000313" key="1">
    <source>
        <dbReference type="EMBL" id="OIT00822.1"/>
    </source>
</evidence>
<keyword evidence="2" id="KW-1185">Reference proteome</keyword>
<evidence type="ECO:0000313" key="2">
    <source>
        <dbReference type="Proteomes" id="UP000187609"/>
    </source>
</evidence>
<dbReference type="Gramene" id="OIT00822">
    <property type="protein sequence ID" value="OIT00822"/>
    <property type="gene ID" value="A4A49_59998"/>
</dbReference>
<reference evidence="1" key="1">
    <citation type="submission" date="2016-11" db="EMBL/GenBank/DDBJ databases">
        <title>The genome of Nicotiana attenuata.</title>
        <authorList>
            <person name="Xu S."/>
            <person name="Brockmoeller T."/>
            <person name="Gaquerel E."/>
            <person name="Navarro A."/>
            <person name="Kuhl H."/>
            <person name="Gase K."/>
            <person name="Ling Z."/>
            <person name="Zhou W."/>
            <person name="Kreitzer C."/>
            <person name="Stanke M."/>
            <person name="Tang H."/>
            <person name="Lyons E."/>
            <person name="Pandey P."/>
            <person name="Pandey S.P."/>
            <person name="Timmermann B."/>
            <person name="Baldwin I.T."/>
        </authorList>
    </citation>
    <scope>NUCLEOTIDE SEQUENCE [LARGE SCALE GENOMIC DNA]</scope>
    <source>
        <strain evidence="1">UT</strain>
    </source>
</reference>
<dbReference type="EMBL" id="MJEQ01037189">
    <property type="protein sequence ID" value="OIT00822.1"/>
    <property type="molecule type" value="Genomic_DNA"/>
</dbReference>
<dbReference type="OMA" id="RQETNDI"/>
<evidence type="ECO:0008006" key="3">
    <source>
        <dbReference type="Google" id="ProtNLM"/>
    </source>
</evidence>
<name>A0A1J6I731_NICAT</name>